<protein>
    <submittedName>
        <fullName evidence="1">Replication protein</fullName>
    </submittedName>
</protein>
<name>A0A8E0IBD8_LACPA</name>
<dbReference type="Proteomes" id="UP000014257">
    <property type="component" value="Unassembled WGS sequence"/>
</dbReference>
<sequence length="49" mass="5453">MVGPAEPIFEMDWIATQFILIFYPGQNVHVLTRVVATVCQKSSGNVTPF</sequence>
<proteinExistence type="predicted"/>
<organism evidence="1 2">
    <name type="scientific">Lacticaseibacillus paracasei subsp. paracasei Lpp22</name>
    <dbReference type="NCBI Taxonomy" id="1256221"/>
    <lineage>
        <taxon>Bacteria</taxon>
        <taxon>Bacillati</taxon>
        <taxon>Bacillota</taxon>
        <taxon>Bacilli</taxon>
        <taxon>Lactobacillales</taxon>
        <taxon>Lactobacillaceae</taxon>
        <taxon>Lacticaseibacillus</taxon>
    </lineage>
</organism>
<dbReference type="AlphaFoldDB" id="A0A8E0IBD8"/>
<accession>A0A8E0IBD8</accession>
<dbReference type="EMBL" id="ANMI01000035">
    <property type="protein sequence ID" value="EPC32127.1"/>
    <property type="molecule type" value="Genomic_DNA"/>
</dbReference>
<gene>
    <name evidence="1" type="ORF">Lpp22_0509</name>
</gene>
<reference evidence="1 2" key="1">
    <citation type="journal article" date="2013" name="PLoS ONE">
        <title>Lactobacillus paracasei comparative genomics: towards species pan-genome definition and exploitation of diversity.</title>
        <authorList>
            <person name="Smokvina T."/>
            <person name="Wels M."/>
            <person name="Polka J."/>
            <person name="Chervaux C."/>
            <person name="Brisse S."/>
            <person name="Boekhorst J."/>
            <person name="van Hylckama Vlieg J.E."/>
            <person name="Siezen R.J."/>
        </authorList>
    </citation>
    <scope>NUCLEOTIDE SEQUENCE [LARGE SCALE GENOMIC DNA]</scope>
    <source>
        <strain evidence="1 2">Lpp22</strain>
    </source>
</reference>
<evidence type="ECO:0000313" key="1">
    <source>
        <dbReference type="EMBL" id="EPC32127.1"/>
    </source>
</evidence>
<comment type="caution">
    <text evidence="1">The sequence shown here is derived from an EMBL/GenBank/DDBJ whole genome shotgun (WGS) entry which is preliminary data.</text>
</comment>
<evidence type="ECO:0000313" key="2">
    <source>
        <dbReference type="Proteomes" id="UP000014257"/>
    </source>
</evidence>